<feature type="domain" description="DUF676" evidence="8">
    <location>
        <begin position="34"/>
        <end position="105"/>
    </location>
</feature>
<evidence type="ECO:0000256" key="4">
    <source>
        <dbReference type="ARBA" id="ARBA00007920"/>
    </source>
</evidence>
<comment type="subcellular location">
    <subcellularLocation>
        <location evidence="2">Endoplasmic reticulum</location>
    </subcellularLocation>
    <subcellularLocation>
        <location evidence="3">Membrane</location>
    </subcellularLocation>
    <subcellularLocation>
        <location evidence="1">Mitochondrion</location>
    </subcellularLocation>
</comment>
<accession>R8BXR5</accession>
<proteinExistence type="inferred from homology"/>
<dbReference type="EMBL" id="KB932800">
    <property type="protein sequence ID" value="EOO04132.1"/>
    <property type="molecule type" value="Genomic_DNA"/>
</dbReference>
<dbReference type="InterPro" id="IPR007751">
    <property type="entry name" value="DUF676_lipase-like"/>
</dbReference>
<dbReference type="InterPro" id="IPR052374">
    <property type="entry name" value="SERAC1"/>
</dbReference>
<dbReference type="GO" id="GO:0016020">
    <property type="term" value="C:membrane"/>
    <property type="evidence" value="ECO:0007669"/>
    <property type="project" value="UniProtKB-SubCell"/>
</dbReference>
<comment type="similarity">
    <text evidence="4">Belongs to the putative lipase ROG1 family.</text>
</comment>
<dbReference type="InterPro" id="IPR029058">
    <property type="entry name" value="AB_hydrolase_fold"/>
</dbReference>
<evidence type="ECO:0000256" key="3">
    <source>
        <dbReference type="ARBA" id="ARBA00004370"/>
    </source>
</evidence>
<keyword evidence="5" id="KW-0256">Endoplasmic reticulum</keyword>
<dbReference type="AlphaFoldDB" id="R8BXR5"/>
<dbReference type="PANTHER" id="PTHR48182:SF2">
    <property type="entry name" value="PROTEIN SERAC1"/>
    <property type="match status" value="1"/>
</dbReference>
<keyword evidence="6" id="KW-0496">Mitochondrion</keyword>
<gene>
    <name evidence="9" type="ORF">UCRPA7_389</name>
</gene>
<reference evidence="10" key="1">
    <citation type="journal article" date="2013" name="Genome Announc.">
        <title>Draft genome sequence of the ascomycete Phaeoacremonium aleophilum strain UCR-PA7, a causal agent of the esca disease complex in grapevines.</title>
        <authorList>
            <person name="Blanco-Ulate B."/>
            <person name="Rolshausen P."/>
            <person name="Cantu D."/>
        </authorList>
    </citation>
    <scope>NUCLEOTIDE SEQUENCE [LARGE SCALE GENOMIC DNA]</scope>
    <source>
        <strain evidence="10">UCR-PA7</strain>
    </source>
</reference>
<evidence type="ECO:0000256" key="1">
    <source>
        <dbReference type="ARBA" id="ARBA00004173"/>
    </source>
</evidence>
<evidence type="ECO:0000256" key="7">
    <source>
        <dbReference type="ARBA" id="ARBA00023136"/>
    </source>
</evidence>
<dbReference type="GeneID" id="19324283"/>
<dbReference type="eggNOG" id="KOG2029">
    <property type="taxonomic scope" value="Eukaryota"/>
</dbReference>
<organism evidence="9 10">
    <name type="scientific">Phaeoacremonium minimum (strain UCR-PA7)</name>
    <name type="common">Esca disease fungus</name>
    <name type="synonym">Togninia minima</name>
    <dbReference type="NCBI Taxonomy" id="1286976"/>
    <lineage>
        <taxon>Eukaryota</taxon>
        <taxon>Fungi</taxon>
        <taxon>Dikarya</taxon>
        <taxon>Ascomycota</taxon>
        <taxon>Pezizomycotina</taxon>
        <taxon>Sordariomycetes</taxon>
        <taxon>Sordariomycetidae</taxon>
        <taxon>Togniniales</taxon>
        <taxon>Togniniaceae</taxon>
        <taxon>Phaeoacremonium</taxon>
    </lineage>
</organism>
<dbReference type="HOGENOM" id="CLU_1050472_0_0_1"/>
<dbReference type="Pfam" id="PF05057">
    <property type="entry name" value="DUF676"/>
    <property type="match status" value="1"/>
</dbReference>
<dbReference type="OrthoDB" id="194358at2759"/>
<sequence>MEWLPKDPAFKNVRIHTYGYDSDYLKGKDDCLNIHHIGKAFLGEISTSPHLAGSRTHIVAIGHSMGGLVIKKAYILAKQEAAHNTLASRIAAIYFLATPHRGADSAKTLKSLLRVVYDRAYVGDLERNSGAIQVINDEFRHVSKPLELWSFYETQTMNLFGSTIVDPESAVLGYSEEKQMPMNADHRSICKFETQFDANYIILRNALASTVTMITETIPGLELKENRNQIKDVRNGIVPLARHHGELCSLEGRSIERQQDTLDQW</sequence>
<dbReference type="KEGG" id="tmn:UCRPA7_389"/>
<evidence type="ECO:0000313" key="9">
    <source>
        <dbReference type="EMBL" id="EOO04132.1"/>
    </source>
</evidence>
<dbReference type="PANTHER" id="PTHR48182">
    <property type="entry name" value="PROTEIN SERAC1"/>
    <property type="match status" value="1"/>
</dbReference>
<evidence type="ECO:0000313" key="10">
    <source>
        <dbReference type="Proteomes" id="UP000014074"/>
    </source>
</evidence>
<keyword evidence="10" id="KW-1185">Reference proteome</keyword>
<evidence type="ECO:0000256" key="5">
    <source>
        <dbReference type="ARBA" id="ARBA00022824"/>
    </source>
</evidence>
<dbReference type="GO" id="GO:0005739">
    <property type="term" value="C:mitochondrion"/>
    <property type="evidence" value="ECO:0007669"/>
    <property type="project" value="UniProtKB-SubCell"/>
</dbReference>
<name>R8BXR5_PHAM7</name>
<protein>
    <submittedName>
        <fullName evidence="9">Putative nacht and wd domain protein</fullName>
    </submittedName>
</protein>
<dbReference type="GO" id="GO:0005783">
    <property type="term" value="C:endoplasmic reticulum"/>
    <property type="evidence" value="ECO:0007669"/>
    <property type="project" value="UniProtKB-SubCell"/>
</dbReference>
<evidence type="ECO:0000259" key="8">
    <source>
        <dbReference type="Pfam" id="PF05057"/>
    </source>
</evidence>
<keyword evidence="7" id="KW-0472">Membrane</keyword>
<evidence type="ECO:0000256" key="2">
    <source>
        <dbReference type="ARBA" id="ARBA00004240"/>
    </source>
</evidence>
<dbReference type="RefSeq" id="XP_007911176.1">
    <property type="nucleotide sequence ID" value="XM_007912985.1"/>
</dbReference>
<evidence type="ECO:0000256" key="6">
    <source>
        <dbReference type="ARBA" id="ARBA00023128"/>
    </source>
</evidence>
<dbReference type="Gene3D" id="3.40.50.1820">
    <property type="entry name" value="alpha/beta hydrolase"/>
    <property type="match status" value="1"/>
</dbReference>
<dbReference type="SUPFAM" id="SSF53474">
    <property type="entry name" value="alpha/beta-Hydrolases"/>
    <property type="match status" value="1"/>
</dbReference>
<dbReference type="Proteomes" id="UP000014074">
    <property type="component" value="Unassembled WGS sequence"/>
</dbReference>